<evidence type="ECO:0000256" key="8">
    <source>
        <dbReference type="ARBA" id="ARBA00022982"/>
    </source>
</evidence>
<comment type="subcellular location">
    <subcellularLocation>
        <location evidence="1">Mitochondrion inner membrane</location>
        <topology evidence="1">Single-pass membrane protein</topology>
    </subcellularLocation>
</comment>
<dbReference type="AlphaFoldDB" id="A0A0N8BE16"/>
<proteinExistence type="inferred from homology"/>
<dbReference type="InterPro" id="IPR009866">
    <property type="entry name" value="NADH_UbQ_OxRdtase_NDUFB4_su"/>
</dbReference>
<dbReference type="OrthoDB" id="5818798at2759"/>
<evidence type="ECO:0000256" key="4">
    <source>
        <dbReference type="ARBA" id="ARBA00022448"/>
    </source>
</evidence>
<reference evidence="14 15" key="1">
    <citation type="submission" date="2016-03" db="EMBL/GenBank/DDBJ databases">
        <title>EvidentialGene: Evidence-directed Construction of Genes on Genomes.</title>
        <authorList>
            <person name="Gilbert D.G."/>
            <person name="Choi J.-H."/>
            <person name="Mockaitis K."/>
            <person name="Colbourne J."/>
            <person name="Pfrender M."/>
        </authorList>
    </citation>
    <scope>NUCLEOTIDE SEQUENCE [LARGE SCALE GENOMIC DNA]</scope>
    <source>
        <strain evidence="14 15">Xinb3</strain>
        <tissue evidence="14">Complete organism</tissue>
    </source>
</reference>
<dbReference type="PANTHER" id="PTHR15469">
    <property type="entry name" value="NADH-UBIQUINONE OXIDOREDUCTASE B15 SUBUNIT"/>
    <property type="match status" value="1"/>
</dbReference>
<evidence type="ECO:0000256" key="13">
    <source>
        <dbReference type="ARBA" id="ARBA00030987"/>
    </source>
</evidence>
<keyword evidence="14" id="KW-0830">Ubiquinone</keyword>
<comment type="caution">
    <text evidence="14">The sequence shown here is derived from an EMBL/GenBank/DDBJ whole genome shotgun (WGS) entry which is preliminary data.</text>
</comment>
<evidence type="ECO:0000256" key="5">
    <source>
        <dbReference type="ARBA" id="ARBA00022660"/>
    </source>
</evidence>
<organism evidence="14 15">
    <name type="scientific">Daphnia magna</name>
    <dbReference type="NCBI Taxonomy" id="35525"/>
    <lineage>
        <taxon>Eukaryota</taxon>
        <taxon>Metazoa</taxon>
        <taxon>Ecdysozoa</taxon>
        <taxon>Arthropoda</taxon>
        <taxon>Crustacea</taxon>
        <taxon>Branchiopoda</taxon>
        <taxon>Diplostraca</taxon>
        <taxon>Cladocera</taxon>
        <taxon>Anomopoda</taxon>
        <taxon>Daphniidae</taxon>
        <taxon>Daphnia</taxon>
    </lineage>
</organism>
<evidence type="ECO:0000256" key="6">
    <source>
        <dbReference type="ARBA" id="ARBA00022692"/>
    </source>
</evidence>
<keyword evidence="11" id="KW-0472">Membrane</keyword>
<dbReference type="GO" id="GO:0005743">
    <property type="term" value="C:mitochondrial inner membrane"/>
    <property type="evidence" value="ECO:0007669"/>
    <property type="project" value="UniProtKB-SubCell"/>
</dbReference>
<keyword evidence="15" id="KW-1185">Reference proteome</keyword>
<comment type="similarity">
    <text evidence="2">Belongs to the complex I NDUFB4 subunit family.</text>
</comment>
<keyword evidence="7" id="KW-0999">Mitochondrion inner membrane</keyword>
<evidence type="ECO:0000256" key="9">
    <source>
        <dbReference type="ARBA" id="ARBA00022989"/>
    </source>
</evidence>
<keyword evidence="8" id="KW-0249">Electron transport</keyword>
<name>A0A0N8BE16_9CRUS</name>
<evidence type="ECO:0000256" key="7">
    <source>
        <dbReference type="ARBA" id="ARBA00022792"/>
    </source>
</evidence>
<accession>A0A0N8BE16</accession>
<gene>
    <name evidence="14" type="ORF">APZ42_028864</name>
</gene>
<keyword evidence="4" id="KW-0813">Transport</keyword>
<dbReference type="Pfam" id="PF07225">
    <property type="entry name" value="NDUF_B4"/>
    <property type="match status" value="1"/>
</dbReference>
<evidence type="ECO:0000256" key="2">
    <source>
        <dbReference type="ARBA" id="ARBA00007260"/>
    </source>
</evidence>
<keyword evidence="6" id="KW-0812">Transmembrane</keyword>
<evidence type="ECO:0000313" key="14">
    <source>
        <dbReference type="EMBL" id="KZS07414.1"/>
    </source>
</evidence>
<keyword evidence="10" id="KW-0496">Mitochondrion</keyword>
<dbReference type="STRING" id="35525.A0A0N8BE16"/>
<sequence length="118" mass="13322">MADKAGKGIPVLPEAEAAAARANLRNALKAEFRKQVTHPYVHNEPGIIFDPAIQRFSSMKVSNVDFFRVTPKTTQYGLVPLVGLILGFAWIFQTKRNEHETKLRTGQVSYADRMFKFN</sequence>
<evidence type="ECO:0000256" key="3">
    <source>
        <dbReference type="ARBA" id="ARBA00018681"/>
    </source>
</evidence>
<dbReference type="EMBL" id="LRGB01002481">
    <property type="protein sequence ID" value="KZS07414.1"/>
    <property type="molecule type" value="Genomic_DNA"/>
</dbReference>
<evidence type="ECO:0000313" key="15">
    <source>
        <dbReference type="Proteomes" id="UP000076858"/>
    </source>
</evidence>
<evidence type="ECO:0000256" key="12">
    <source>
        <dbReference type="ARBA" id="ARBA00030212"/>
    </source>
</evidence>
<keyword evidence="5" id="KW-0679">Respiratory chain</keyword>
<keyword evidence="9" id="KW-1133">Transmembrane helix</keyword>
<evidence type="ECO:0000256" key="11">
    <source>
        <dbReference type="ARBA" id="ARBA00023136"/>
    </source>
</evidence>
<evidence type="ECO:0000256" key="1">
    <source>
        <dbReference type="ARBA" id="ARBA00004434"/>
    </source>
</evidence>
<dbReference type="PANTHER" id="PTHR15469:SF0">
    <property type="entry name" value="NADH DEHYDROGENASE [UBIQUINONE] 1 BETA SUBCOMPLEX SUBUNIT 4"/>
    <property type="match status" value="1"/>
</dbReference>
<protein>
    <recommendedName>
        <fullName evidence="3">NADH dehydrogenase [ubiquinone] 1 beta subcomplex subunit 4</fullName>
    </recommendedName>
    <alternativeName>
        <fullName evidence="12">Complex I-B15</fullName>
    </alternativeName>
    <alternativeName>
        <fullName evidence="13">NADH-ubiquinone oxidoreductase B15 subunit</fullName>
    </alternativeName>
</protein>
<dbReference type="Proteomes" id="UP000076858">
    <property type="component" value="Unassembled WGS sequence"/>
</dbReference>
<evidence type="ECO:0000256" key="10">
    <source>
        <dbReference type="ARBA" id="ARBA00023128"/>
    </source>
</evidence>